<dbReference type="RefSeq" id="WP_060685000.1">
    <property type="nucleotide sequence ID" value="NZ_BQKE01000001.1"/>
</dbReference>
<evidence type="ECO:0000313" key="2">
    <source>
        <dbReference type="EMBL" id="GJM62407.1"/>
    </source>
</evidence>
<sequence>MPFFPVFKETLVLPLPLKEVKEKLRKRLVADGDLPEEKKGKFNGKVFENTFRISLYINYPDNYLPLMVGELEATSKGTLVFITYRLFPFVFAFLVFWSVICFLFGLFLYFFTEKQLYAGISFLLGGLNYLLCLVNFRRKKKIARRHFHSIWAEGEPLNN</sequence>
<accession>A0AAN4VZM7</accession>
<keyword evidence="3" id="KW-1185">Reference proteome</keyword>
<feature type="transmembrane region" description="Helical" evidence="1">
    <location>
        <begin position="86"/>
        <end position="110"/>
    </location>
</feature>
<evidence type="ECO:0000313" key="3">
    <source>
        <dbReference type="Proteomes" id="UP001310022"/>
    </source>
</evidence>
<dbReference type="EMBL" id="BQKE01000001">
    <property type="protein sequence ID" value="GJM62407.1"/>
    <property type="molecule type" value="Genomic_DNA"/>
</dbReference>
<dbReference type="AlphaFoldDB" id="A0AAN4VZM7"/>
<dbReference type="Proteomes" id="UP001310022">
    <property type="component" value="Unassembled WGS sequence"/>
</dbReference>
<keyword evidence="1" id="KW-1133">Transmembrane helix</keyword>
<evidence type="ECO:0000256" key="1">
    <source>
        <dbReference type="SAM" id="Phobius"/>
    </source>
</evidence>
<keyword evidence="1" id="KW-0472">Membrane</keyword>
<keyword evidence="1" id="KW-0812">Transmembrane</keyword>
<comment type="caution">
    <text evidence="2">The sequence shown here is derived from an EMBL/GenBank/DDBJ whole genome shotgun (WGS) entry which is preliminary data.</text>
</comment>
<proteinExistence type="predicted"/>
<protein>
    <submittedName>
        <fullName evidence="2">Uncharacterized protein</fullName>
    </submittedName>
</protein>
<organism evidence="2 3">
    <name type="scientific">Persicobacter diffluens</name>
    <dbReference type="NCBI Taxonomy" id="981"/>
    <lineage>
        <taxon>Bacteria</taxon>
        <taxon>Pseudomonadati</taxon>
        <taxon>Bacteroidota</taxon>
        <taxon>Cytophagia</taxon>
        <taxon>Cytophagales</taxon>
        <taxon>Persicobacteraceae</taxon>
        <taxon>Persicobacter</taxon>
    </lineage>
</organism>
<feature type="transmembrane region" description="Helical" evidence="1">
    <location>
        <begin position="116"/>
        <end position="136"/>
    </location>
</feature>
<gene>
    <name evidence="2" type="ORF">PEDI_29590</name>
</gene>
<name>A0AAN4VZM7_9BACT</name>
<reference evidence="2 3" key="1">
    <citation type="submission" date="2021-12" db="EMBL/GenBank/DDBJ databases">
        <title>Genome sequencing of bacteria with rrn-lacking chromosome and rrn-plasmid.</title>
        <authorList>
            <person name="Anda M."/>
            <person name="Iwasaki W."/>
        </authorList>
    </citation>
    <scope>NUCLEOTIDE SEQUENCE [LARGE SCALE GENOMIC DNA]</scope>
    <source>
        <strain evidence="2 3">NBRC 15940</strain>
    </source>
</reference>